<organism evidence="5 6">
    <name type="scientific">Paenibacillus lautus</name>
    <name type="common">Bacillus lautus</name>
    <dbReference type="NCBI Taxonomy" id="1401"/>
    <lineage>
        <taxon>Bacteria</taxon>
        <taxon>Bacillati</taxon>
        <taxon>Bacillota</taxon>
        <taxon>Bacilli</taxon>
        <taxon>Bacillales</taxon>
        <taxon>Paenibacillaceae</taxon>
        <taxon>Paenibacillus</taxon>
    </lineage>
</organism>
<dbReference type="PRINTS" id="PR00032">
    <property type="entry name" value="HTHARAC"/>
</dbReference>
<dbReference type="PROSITE" id="PS00041">
    <property type="entry name" value="HTH_ARAC_FAMILY_1"/>
    <property type="match status" value="1"/>
</dbReference>
<dbReference type="GO" id="GO:0043565">
    <property type="term" value="F:sequence-specific DNA binding"/>
    <property type="evidence" value="ECO:0007669"/>
    <property type="project" value="InterPro"/>
</dbReference>
<dbReference type="PANTHER" id="PTHR47504">
    <property type="entry name" value="RIGHT ORIGIN-BINDING PROTEIN"/>
    <property type="match status" value="1"/>
</dbReference>
<evidence type="ECO:0000313" key="5">
    <source>
        <dbReference type="EMBL" id="OME94666.1"/>
    </source>
</evidence>
<gene>
    <name evidence="5" type="ORF">BK123_05960</name>
</gene>
<dbReference type="Pfam" id="PF12833">
    <property type="entry name" value="HTH_18"/>
    <property type="match status" value="1"/>
</dbReference>
<dbReference type="SUPFAM" id="SSF46689">
    <property type="entry name" value="Homeodomain-like"/>
    <property type="match status" value="2"/>
</dbReference>
<feature type="domain" description="HTH araC/xylS-type" evidence="4">
    <location>
        <begin position="8"/>
        <end position="106"/>
    </location>
</feature>
<dbReference type="PROSITE" id="PS01124">
    <property type="entry name" value="HTH_ARAC_FAMILY_2"/>
    <property type="match status" value="1"/>
</dbReference>
<dbReference type="InterPro" id="IPR018060">
    <property type="entry name" value="HTH_AraC"/>
</dbReference>
<sequence length="453" mass="52259">MDYEQRIQSVLNYIETHVQEDIPCESLVALAGFSKSHFLRVFEAYTGFTVMSYVRSRKLHLAAERLSYSNDKIADIAYDYGFESHDVFGRAFKRMYGLTPENYRKRRFLLPTFHAVNLAQQQKGAVAMIKTKPHTMIVTKPAMKLIGIECRFEDGVSSPDLWKQYFDEWQQTFGNIAHLRVEPEKEIDYALTVDRDESGYTYFIGIEVTSVDHVPPGTTARLIPKTKYARFTAIGPVGESIGRTYDYIFKEWFPYSSFQTAAGPIMEHYDMRCATHLGIPSDMQEMDIYIPIELVLTQTKEIIELQPYRAAYYKAAGRKGRKWQQVKKEAFDVMITWALSQGIDQSDLRIRAHNNGGATEEKFNYEVYMDVTGIDVSITEDSLISLMDHEGGLFIVTPALHRMLEPTGKAFCEWFEQQEKYKMTGAWFEEFLIHGGKVTLDTLIRIHYGVKRL</sequence>
<evidence type="ECO:0000256" key="1">
    <source>
        <dbReference type="ARBA" id="ARBA00023015"/>
    </source>
</evidence>
<dbReference type="EMBL" id="MRTF01000002">
    <property type="protein sequence ID" value="OME94666.1"/>
    <property type="molecule type" value="Genomic_DNA"/>
</dbReference>
<name>A0A1R1B503_PAELA</name>
<dbReference type="RefSeq" id="WP_076321487.1">
    <property type="nucleotide sequence ID" value="NZ_MRTF01000002.1"/>
</dbReference>
<keyword evidence="2" id="KW-0238">DNA-binding</keyword>
<evidence type="ECO:0000256" key="2">
    <source>
        <dbReference type="ARBA" id="ARBA00023125"/>
    </source>
</evidence>
<evidence type="ECO:0000313" key="6">
    <source>
        <dbReference type="Proteomes" id="UP000187074"/>
    </source>
</evidence>
<dbReference type="SUPFAM" id="SSF55136">
    <property type="entry name" value="Probable bacterial effector-binding domain"/>
    <property type="match status" value="1"/>
</dbReference>
<dbReference type="SMART" id="SM00342">
    <property type="entry name" value="HTH_ARAC"/>
    <property type="match status" value="1"/>
</dbReference>
<dbReference type="InterPro" id="IPR018062">
    <property type="entry name" value="HTH_AraC-typ_CS"/>
</dbReference>
<reference evidence="5 6" key="1">
    <citation type="submission" date="2016-11" db="EMBL/GenBank/DDBJ databases">
        <title>Paenibacillus species isolates.</title>
        <authorList>
            <person name="Beno S.M."/>
        </authorList>
    </citation>
    <scope>NUCLEOTIDE SEQUENCE [LARGE SCALE GENOMIC DNA]</scope>
    <source>
        <strain evidence="5 6">FSL F4-0100</strain>
    </source>
</reference>
<dbReference type="GO" id="GO:0003700">
    <property type="term" value="F:DNA-binding transcription factor activity"/>
    <property type="evidence" value="ECO:0007669"/>
    <property type="project" value="InterPro"/>
</dbReference>
<dbReference type="InterPro" id="IPR009057">
    <property type="entry name" value="Homeodomain-like_sf"/>
</dbReference>
<dbReference type="InterPro" id="IPR011256">
    <property type="entry name" value="Reg_factor_effector_dom_sf"/>
</dbReference>
<dbReference type="PANTHER" id="PTHR47504:SF5">
    <property type="entry name" value="RIGHT ORIGIN-BINDING PROTEIN"/>
    <property type="match status" value="1"/>
</dbReference>
<dbReference type="Pfam" id="PF14526">
    <property type="entry name" value="Cass2"/>
    <property type="match status" value="1"/>
</dbReference>
<dbReference type="InterPro" id="IPR010499">
    <property type="entry name" value="AraC_E-bd"/>
</dbReference>
<evidence type="ECO:0000256" key="3">
    <source>
        <dbReference type="ARBA" id="ARBA00023163"/>
    </source>
</evidence>
<keyword evidence="3" id="KW-0804">Transcription</keyword>
<keyword evidence="1" id="KW-0805">Transcription regulation</keyword>
<dbReference type="InterPro" id="IPR029441">
    <property type="entry name" value="Cass2"/>
</dbReference>
<dbReference type="STRING" id="1401.BK123_05960"/>
<dbReference type="Gene3D" id="1.10.10.60">
    <property type="entry name" value="Homeodomain-like"/>
    <property type="match status" value="2"/>
</dbReference>
<protein>
    <recommendedName>
        <fullName evidence="4">HTH araC/xylS-type domain-containing protein</fullName>
    </recommendedName>
</protein>
<dbReference type="Gene3D" id="3.20.80.10">
    <property type="entry name" value="Regulatory factor, effector binding domain"/>
    <property type="match status" value="2"/>
</dbReference>
<comment type="caution">
    <text evidence="5">The sequence shown here is derived from an EMBL/GenBank/DDBJ whole genome shotgun (WGS) entry which is preliminary data.</text>
</comment>
<dbReference type="Proteomes" id="UP000187074">
    <property type="component" value="Unassembled WGS sequence"/>
</dbReference>
<dbReference type="InterPro" id="IPR020449">
    <property type="entry name" value="Tscrpt_reg_AraC-type_HTH"/>
</dbReference>
<dbReference type="InterPro" id="IPR050959">
    <property type="entry name" value="MarA-like"/>
</dbReference>
<dbReference type="AlphaFoldDB" id="A0A1R1B503"/>
<dbReference type="SMART" id="SM00871">
    <property type="entry name" value="AraC_E_bind"/>
    <property type="match status" value="1"/>
</dbReference>
<proteinExistence type="predicted"/>
<evidence type="ECO:0000259" key="4">
    <source>
        <dbReference type="PROSITE" id="PS01124"/>
    </source>
</evidence>
<accession>A0A1R1B503</accession>